<sequence length="444" mass="47845">MRRRKSGIARRTPLKIATAAGIALAATLAATAGATAEPEPRSSGTKSADSTQHVEYFTGPGGHPRHTEVPAPDPLSAKERRAAADDGTVVPIVQNGPVGSKADVVFIGDGYTASQQEDFHADVRTKWAEVSAVEPYASYKNLFNVWAVDAHSRQSGVSGDPTSDVRKDTALGSAFYCDGIERLLCVDTNKVEAYASKAADPDLVIVLSNSTKYGGAGYNDITSPSGYDGIATASSDNEQSSQVVVHETGHSLGKLADEYWYDEYGTYTGAEPWESNISKLTAAQLTAQKKKWYRWIGQSSPDGGTVGAYEGGGYYPRALYRPTDNSIMRTLGREFNSPGREAMIAGFHRHASSVSAVTPTDREVRRDQRVKVRAAKGVQLRWSLDGRSVKEGVDARSITPKSLGVPADGRAHKVTVRATDPTRSVRDPELRKLLKGSLTWRVAR</sequence>
<feature type="chain" id="PRO_5046463254" description="Secreted protein" evidence="2">
    <location>
        <begin position="26"/>
        <end position="444"/>
    </location>
</feature>
<evidence type="ECO:0000256" key="1">
    <source>
        <dbReference type="SAM" id="MobiDB-lite"/>
    </source>
</evidence>
<evidence type="ECO:0008006" key="5">
    <source>
        <dbReference type="Google" id="ProtNLM"/>
    </source>
</evidence>
<dbReference type="Pfam" id="PF09471">
    <property type="entry name" value="Peptidase_M64"/>
    <property type="match status" value="2"/>
</dbReference>
<evidence type="ECO:0000313" key="3">
    <source>
        <dbReference type="EMBL" id="MBJ3811163.1"/>
    </source>
</evidence>
<gene>
    <name evidence="3" type="ORF">JGB26_29420</name>
</gene>
<evidence type="ECO:0000256" key="2">
    <source>
        <dbReference type="SAM" id="SignalP"/>
    </source>
</evidence>
<name>A0ABS0XD69_9ACTN</name>
<dbReference type="EMBL" id="JAEKOZ010000023">
    <property type="protein sequence ID" value="MBJ3811163.1"/>
    <property type="molecule type" value="Genomic_DNA"/>
</dbReference>
<feature type="signal peptide" evidence="2">
    <location>
        <begin position="1"/>
        <end position="25"/>
    </location>
</feature>
<evidence type="ECO:0000313" key="4">
    <source>
        <dbReference type="Proteomes" id="UP000634780"/>
    </source>
</evidence>
<proteinExistence type="predicted"/>
<dbReference type="InterPro" id="IPR024079">
    <property type="entry name" value="MetalloPept_cat_dom_sf"/>
</dbReference>
<protein>
    <recommendedName>
        <fullName evidence="5">Secreted protein</fullName>
    </recommendedName>
</protein>
<reference evidence="3 4" key="1">
    <citation type="submission" date="2020-12" db="EMBL/GenBank/DDBJ databases">
        <title>Streptomyces typhae sp. nov., a novel endophytic actinomycete isolated from the root of cattail pollen (Typha angustifolia L.).</title>
        <authorList>
            <person name="Peng C."/>
            <person name="Liu C."/>
        </authorList>
    </citation>
    <scope>NUCLEOTIDE SEQUENCE [LARGE SCALE GENOMIC DNA]</scope>
    <source>
        <strain evidence="3 4">JCM 4753</strain>
    </source>
</reference>
<organism evidence="3 4">
    <name type="scientific">Streptomyces flavofungini</name>
    <dbReference type="NCBI Taxonomy" id="68200"/>
    <lineage>
        <taxon>Bacteria</taxon>
        <taxon>Bacillati</taxon>
        <taxon>Actinomycetota</taxon>
        <taxon>Actinomycetes</taxon>
        <taxon>Kitasatosporales</taxon>
        <taxon>Streptomycetaceae</taxon>
        <taxon>Streptomyces</taxon>
    </lineage>
</organism>
<accession>A0ABS0XD69</accession>
<feature type="region of interest" description="Disordered" evidence="1">
    <location>
        <begin position="31"/>
        <end position="73"/>
    </location>
</feature>
<feature type="compositionally biased region" description="Polar residues" evidence="1">
    <location>
        <begin position="42"/>
        <end position="53"/>
    </location>
</feature>
<dbReference type="InterPro" id="IPR019026">
    <property type="entry name" value="Peptidase_M64_IgA"/>
</dbReference>
<comment type="caution">
    <text evidence="3">The sequence shown here is derived from an EMBL/GenBank/DDBJ whole genome shotgun (WGS) entry which is preliminary data.</text>
</comment>
<dbReference type="PROSITE" id="PS51318">
    <property type="entry name" value="TAT"/>
    <property type="match status" value="1"/>
</dbReference>
<keyword evidence="2" id="KW-0732">Signal</keyword>
<dbReference type="InterPro" id="IPR006311">
    <property type="entry name" value="TAT_signal"/>
</dbReference>
<keyword evidence="4" id="KW-1185">Reference proteome</keyword>
<dbReference type="RefSeq" id="WP_190117182.1">
    <property type="nucleotide sequence ID" value="NZ_BMVR01000007.1"/>
</dbReference>
<dbReference type="Proteomes" id="UP000634780">
    <property type="component" value="Unassembled WGS sequence"/>
</dbReference>
<dbReference type="Gene3D" id="3.40.390.10">
    <property type="entry name" value="Collagenase (Catalytic Domain)"/>
    <property type="match status" value="1"/>
</dbReference>